<name>A0ABU1N7S3_9BURK</name>
<dbReference type="Proteomes" id="UP001184230">
    <property type="component" value="Unassembled WGS sequence"/>
</dbReference>
<proteinExistence type="predicted"/>
<dbReference type="RefSeq" id="WP_309897893.1">
    <property type="nucleotide sequence ID" value="NZ_JAVDRF010000001.1"/>
</dbReference>
<keyword evidence="1" id="KW-0472">Membrane</keyword>
<dbReference type="InterPro" id="IPR052894">
    <property type="entry name" value="AsmA-related"/>
</dbReference>
<dbReference type="InterPro" id="IPR006311">
    <property type="entry name" value="TAT_signal"/>
</dbReference>
<keyword evidence="3" id="KW-1185">Reference proteome</keyword>
<dbReference type="PANTHER" id="PTHR30441">
    <property type="entry name" value="DUF748 DOMAIN-CONTAINING PROTEIN"/>
    <property type="match status" value="1"/>
</dbReference>
<evidence type="ECO:0000313" key="2">
    <source>
        <dbReference type="EMBL" id="MDR6534498.1"/>
    </source>
</evidence>
<reference evidence="2 3" key="1">
    <citation type="submission" date="2023-07" db="EMBL/GenBank/DDBJ databases">
        <title>Sorghum-associated microbial communities from plants grown in Nebraska, USA.</title>
        <authorList>
            <person name="Schachtman D."/>
        </authorList>
    </citation>
    <scope>NUCLEOTIDE SEQUENCE [LARGE SCALE GENOMIC DNA]</scope>
    <source>
        <strain evidence="2 3">DS1781</strain>
    </source>
</reference>
<evidence type="ECO:0000313" key="3">
    <source>
        <dbReference type="Proteomes" id="UP001184230"/>
    </source>
</evidence>
<protein>
    <submittedName>
        <fullName evidence="2">Uncharacterized protein involved in outer membrane biogenesis</fullName>
    </submittedName>
</protein>
<feature type="transmembrane region" description="Helical" evidence="1">
    <location>
        <begin position="7"/>
        <end position="27"/>
    </location>
</feature>
<comment type="caution">
    <text evidence="2">The sequence shown here is derived from an EMBL/GenBank/DDBJ whole genome shotgun (WGS) entry which is preliminary data.</text>
</comment>
<sequence length="437" mass="46883">MTRTRRWLLGTGVAVLLFLGGLGWFAWRLLPSDDALAARISEGFERASGIGLRVGGATWSLRPAPVVVLSDLATAQPRPITVRRMVLRPRLSALLRRTIAIEAIEVEGAVLPQPSVRAFRGRWKGDGVSGMIAGAWTPAEIPVERLRLQDLVWINRRDIALAYDAELRFDPGWRPREAEVRRPGVSPTTRLRLTREGEEDRWRVQIDAGGGTWNGQAALQTVDKGGLRLGAELEPRGVDVGELVTAFGRHKAIEGRFDGRTEVRSEGDNVGELVRHLNTRTRFAMRPATLKGFDLSKVVGPPGAARGGQTVLDELTGTVETQNTGDGILLRYQGLQARSGVLSASGSASVLNRRLNGEMAIDLVDGLVGVPLKLAGTLDNPQLSMTGGALAGAAVGTAVLPGVGTAIGARVGQQVEKLFGGEDEKKTPRRPAPSKAR</sequence>
<keyword evidence="1" id="KW-0812">Transmembrane</keyword>
<gene>
    <name evidence="2" type="ORF">J2739_000258</name>
</gene>
<accession>A0ABU1N7S3</accession>
<evidence type="ECO:0000256" key="1">
    <source>
        <dbReference type="SAM" id="Phobius"/>
    </source>
</evidence>
<keyword evidence="1" id="KW-1133">Transmembrane helix</keyword>
<dbReference type="PANTHER" id="PTHR30441:SF8">
    <property type="entry name" value="DUF748 DOMAIN-CONTAINING PROTEIN"/>
    <property type="match status" value="1"/>
</dbReference>
<dbReference type="EMBL" id="JAVDRF010000001">
    <property type="protein sequence ID" value="MDR6534498.1"/>
    <property type="molecule type" value="Genomic_DNA"/>
</dbReference>
<dbReference type="PROSITE" id="PS51318">
    <property type="entry name" value="TAT"/>
    <property type="match status" value="1"/>
</dbReference>
<organism evidence="2 3">
    <name type="scientific">Variovorax soli</name>
    <dbReference type="NCBI Taxonomy" id="376815"/>
    <lineage>
        <taxon>Bacteria</taxon>
        <taxon>Pseudomonadati</taxon>
        <taxon>Pseudomonadota</taxon>
        <taxon>Betaproteobacteria</taxon>
        <taxon>Burkholderiales</taxon>
        <taxon>Comamonadaceae</taxon>
        <taxon>Variovorax</taxon>
    </lineage>
</organism>